<dbReference type="PANTHER" id="PTHR15218:SF0">
    <property type="entry name" value="LYMPHOCYTE ANTIGEN 96"/>
    <property type="match status" value="1"/>
</dbReference>
<feature type="signal peptide" evidence="1">
    <location>
        <begin position="1"/>
        <end position="19"/>
    </location>
</feature>
<evidence type="ECO:0000256" key="1">
    <source>
        <dbReference type="SAM" id="SignalP"/>
    </source>
</evidence>
<proteinExistence type="predicted"/>
<protein>
    <submittedName>
        <fullName evidence="3">Lymphocyte antigen 96</fullName>
    </submittedName>
</protein>
<organism evidence="2 3">
    <name type="scientific">Gekko japonicus</name>
    <name type="common">Schlegel's Japanese gecko</name>
    <dbReference type="NCBI Taxonomy" id="146911"/>
    <lineage>
        <taxon>Eukaryota</taxon>
        <taxon>Metazoa</taxon>
        <taxon>Chordata</taxon>
        <taxon>Craniata</taxon>
        <taxon>Vertebrata</taxon>
        <taxon>Euteleostomi</taxon>
        <taxon>Lepidosauria</taxon>
        <taxon>Squamata</taxon>
        <taxon>Bifurcata</taxon>
        <taxon>Gekkota</taxon>
        <taxon>Gekkonidae</taxon>
        <taxon>Gekkoninae</taxon>
        <taxon>Gekko</taxon>
    </lineage>
</organism>
<name>A0ABM1KD89_GEKJA</name>
<accession>A0ABM1KD89</accession>
<dbReference type="Proteomes" id="UP000694871">
    <property type="component" value="Unplaced"/>
</dbReference>
<dbReference type="RefSeq" id="XP_015271676.1">
    <property type="nucleotide sequence ID" value="XM_015416190.1"/>
</dbReference>
<keyword evidence="2" id="KW-1185">Reference proteome</keyword>
<dbReference type="PANTHER" id="PTHR15218">
    <property type="entry name" value="MD-1, MD-2 - RELATED"/>
    <property type="match status" value="1"/>
</dbReference>
<evidence type="ECO:0000313" key="3">
    <source>
        <dbReference type="RefSeq" id="XP_015271676.1"/>
    </source>
</evidence>
<feature type="chain" id="PRO_5045985444" evidence="1">
    <location>
        <begin position="20"/>
        <end position="158"/>
    </location>
</feature>
<keyword evidence="1" id="KW-0732">Signal</keyword>
<reference evidence="3" key="1">
    <citation type="submission" date="2025-08" db="UniProtKB">
        <authorList>
            <consortium name="RefSeq"/>
        </authorList>
    </citation>
    <scope>IDENTIFICATION</scope>
</reference>
<dbReference type="Gene3D" id="2.60.40.770">
    <property type="match status" value="1"/>
</dbReference>
<dbReference type="InterPro" id="IPR039217">
    <property type="entry name" value="LY96"/>
</dbReference>
<evidence type="ECO:0000313" key="2">
    <source>
        <dbReference type="Proteomes" id="UP000694871"/>
    </source>
</evidence>
<dbReference type="GeneID" id="107114638"/>
<gene>
    <name evidence="3" type="primary">LY96</name>
</gene>
<sequence length="158" mass="17928">MEIPSIIYLILLASGFTAAQEKQMLCRSPNVELSYSSCGSSTETLVFGVEPCNLNDFSKWKGTLFWIPKRDLTFLRTITALWYERKKVLEWRNVLCTGEDDDYTFCGALKGETVNTTVGLRSRKASYPMGEYIAILKGYSGHSEADLFLCMNFTLFLK</sequence>